<dbReference type="PANTHER" id="PTHR43649:SF12">
    <property type="entry name" value="DIACETYLCHITOBIOSE BINDING PROTEIN DASA"/>
    <property type="match status" value="1"/>
</dbReference>
<gene>
    <name evidence="3" type="ORF">I8J29_03295</name>
</gene>
<dbReference type="PANTHER" id="PTHR43649">
    <property type="entry name" value="ARABINOSE-BINDING PROTEIN-RELATED"/>
    <property type="match status" value="1"/>
</dbReference>
<keyword evidence="2" id="KW-0732">Signal</keyword>
<organism evidence="3 4">
    <name type="scientific">Paenibacillus artemisiicola</name>
    <dbReference type="NCBI Taxonomy" id="1172618"/>
    <lineage>
        <taxon>Bacteria</taxon>
        <taxon>Bacillati</taxon>
        <taxon>Bacillota</taxon>
        <taxon>Bacilli</taxon>
        <taxon>Bacillales</taxon>
        <taxon>Paenibacillaceae</taxon>
        <taxon>Paenibacillus</taxon>
    </lineage>
</organism>
<reference evidence="3 4" key="1">
    <citation type="submission" date="2021-03" db="EMBL/GenBank/DDBJ databases">
        <title>Paenibacillus artemisicola MWE-103 whole genome sequence.</title>
        <authorList>
            <person name="Ham Y.J."/>
        </authorList>
    </citation>
    <scope>NUCLEOTIDE SEQUENCE [LARGE SCALE GENOMIC DNA]</scope>
    <source>
        <strain evidence="3 4">MWE-103</strain>
    </source>
</reference>
<feature type="region of interest" description="Disordered" evidence="1">
    <location>
        <begin position="32"/>
        <end position="77"/>
    </location>
</feature>
<proteinExistence type="predicted"/>
<feature type="signal peptide" evidence="2">
    <location>
        <begin position="1"/>
        <end position="29"/>
    </location>
</feature>
<evidence type="ECO:0000256" key="2">
    <source>
        <dbReference type="SAM" id="SignalP"/>
    </source>
</evidence>
<evidence type="ECO:0000313" key="4">
    <source>
        <dbReference type="Proteomes" id="UP000670947"/>
    </source>
</evidence>
<accession>A0ABS3W4G8</accession>
<sequence>MALNKAKLKVKVKGTATLSFLLILTTVTACSSSNDSSGNEGGGNAPSASTNANASGSPATSPAASGASGPEGKYDPPIEVTTVRAVNPAAEIAPGETLDQNVWTKTFESDLGIKVKNLWKVSTEQYQNKVAVMMASGDMPDFMDVDAQQFQTLVEAGSIADLTDVYDKYASEFTKNSFAGSGDLRLKAATIDGKIMGIPTNGGETNDTQLIFIRKDWLDNLGLQPPKTMDDINHIALAFTKNDPDKNGKNDTYGLSLDYNLFNGWSGLDGYFNGYHAYPFNPTKGTGTNLNFIKGADGKAQWADVQPEVKTALGKLADLFKQGAIYPEFSVIDGIKSAELVTSGKIGMAFGASFVPGWPLGNMYKDVPGSDWSIYPLVSSDDQPALAQSTTVLPSHYFVVSKKSEHPEAPILMLNTYMEKLYEHFDKNYHTVTVDGKDYGEFALSPISGNMPGINPKAADAVQAAMKSGDTSALNDEQKQYYDQVKKFEAGDKTMWGASKTWLEGGVFNLQGQYAANQQVFTSAYLGNPTPTMIAKGPSLRDEEVKMMTSIIMGSKPLDYFDEWAANWLASGGQGILDEVNASGMVQ</sequence>
<dbReference type="PROSITE" id="PS51257">
    <property type="entry name" value="PROKAR_LIPOPROTEIN"/>
    <property type="match status" value="1"/>
</dbReference>
<dbReference type="RefSeq" id="WP_208846215.1">
    <property type="nucleotide sequence ID" value="NZ_JAGGDJ010000001.1"/>
</dbReference>
<dbReference type="SUPFAM" id="SSF53850">
    <property type="entry name" value="Periplasmic binding protein-like II"/>
    <property type="match status" value="1"/>
</dbReference>
<keyword evidence="4" id="KW-1185">Reference proteome</keyword>
<protein>
    <submittedName>
        <fullName evidence="3">Extracellular solute-binding protein</fullName>
    </submittedName>
</protein>
<feature type="compositionally biased region" description="Low complexity" evidence="1">
    <location>
        <begin position="45"/>
        <end position="70"/>
    </location>
</feature>
<dbReference type="Proteomes" id="UP000670947">
    <property type="component" value="Unassembled WGS sequence"/>
</dbReference>
<dbReference type="Gene3D" id="3.40.190.10">
    <property type="entry name" value="Periplasmic binding protein-like II"/>
    <property type="match status" value="2"/>
</dbReference>
<name>A0ABS3W4G8_9BACL</name>
<feature type="chain" id="PRO_5046582444" evidence="2">
    <location>
        <begin position="30"/>
        <end position="587"/>
    </location>
</feature>
<evidence type="ECO:0000313" key="3">
    <source>
        <dbReference type="EMBL" id="MBO7743205.1"/>
    </source>
</evidence>
<evidence type="ECO:0000256" key="1">
    <source>
        <dbReference type="SAM" id="MobiDB-lite"/>
    </source>
</evidence>
<dbReference type="InterPro" id="IPR050490">
    <property type="entry name" value="Bact_solute-bd_prot1"/>
</dbReference>
<dbReference type="EMBL" id="JAGGDJ010000001">
    <property type="protein sequence ID" value="MBO7743205.1"/>
    <property type="molecule type" value="Genomic_DNA"/>
</dbReference>
<comment type="caution">
    <text evidence="3">The sequence shown here is derived from an EMBL/GenBank/DDBJ whole genome shotgun (WGS) entry which is preliminary data.</text>
</comment>